<reference evidence="3" key="1">
    <citation type="journal article" date="2019" name="Int. J. Syst. Evol. Microbiol.">
        <title>The Global Catalogue of Microorganisms (GCM) 10K type strain sequencing project: providing services to taxonomists for standard genome sequencing and annotation.</title>
        <authorList>
            <consortium name="The Broad Institute Genomics Platform"/>
            <consortium name="The Broad Institute Genome Sequencing Center for Infectious Disease"/>
            <person name="Wu L."/>
            <person name="Ma J."/>
        </authorList>
    </citation>
    <scope>NUCLEOTIDE SEQUENCE [LARGE SCALE GENOMIC DNA]</scope>
    <source>
        <strain evidence="3">JCM 3146</strain>
    </source>
</reference>
<dbReference type="EMBL" id="BAAABM010000015">
    <property type="protein sequence ID" value="GAA0328993.1"/>
    <property type="molecule type" value="Genomic_DNA"/>
</dbReference>
<dbReference type="Proteomes" id="UP001501822">
    <property type="component" value="Unassembled WGS sequence"/>
</dbReference>
<organism evidence="2 3">
    <name type="scientific">Actinoallomurus spadix</name>
    <dbReference type="NCBI Taxonomy" id="79912"/>
    <lineage>
        <taxon>Bacteria</taxon>
        <taxon>Bacillati</taxon>
        <taxon>Actinomycetota</taxon>
        <taxon>Actinomycetes</taxon>
        <taxon>Streptosporangiales</taxon>
        <taxon>Thermomonosporaceae</taxon>
        <taxon>Actinoallomurus</taxon>
    </lineage>
</organism>
<feature type="signal peptide" evidence="1">
    <location>
        <begin position="1"/>
        <end position="28"/>
    </location>
</feature>
<evidence type="ECO:0000313" key="2">
    <source>
        <dbReference type="EMBL" id="GAA0328993.1"/>
    </source>
</evidence>
<keyword evidence="1" id="KW-0732">Signal</keyword>
<evidence type="ECO:0000313" key="3">
    <source>
        <dbReference type="Proteomes" id="UP001501822"/>
    </source>
</evidence>
<keyword evidence="3" id="KW-1185">Reference proteome</keyword>
<gene>
    <name evidence="2" type="ORF">GCM10010151_18530</name>
</gene>
<name>A0ABP3FZE1_9ACTN</name>
<evidence type="ECO:0000256" key="1">
    <source>
        <dbReference type="SAM" id="SignalP"/>
    </source>
</evidence>
<accession>A0ABP3FZE1</accession>
<protein>
    <submittedName>
        <fullName evidence="2">Uncharacterized protein</fullName>
    </submittedName>
</protein>
<feature type="chain" id="PRO_5045945570" evidence="1">
    <location>
        <begin position="29"/>
        <end position="115"/>
    </location>
</feature>
<comment type="caution">
    <text evidence="2">The sequence shown here is derived from an EMBL/GenBank/DDBJ whole genome shotgun (WGS) entry which is preliminary data.</text>
</comment>
<dbReference type="RefSeq" id="WP_252810902.1">
    <property type="nucleotide sequence ID" value="NZ_BAAABM010000015.1"/>
</dbReference>
<proteinExistence type="predicted"/>
<sequence>MATRIKALLGLTAAGLAASTLVAPAAHASSNYFQFCNNHGNIPSPVSEYVAFPYRGWIESPVITSGVSPAKCWVMPVSGIANDEAVGYRLVNGQWLAVATIYFNDDAPDPTTFEF</sequence>